<proteinExistence type="predicted"/>
<evidence type="ECO:0000256" key="1">
    <source>
        <dbReference type="SAM" id="MobiDB-lite"/>
    </source>
</evidence>
<accession>A0A6L2K1I3</accession>
<name>A0A6L2K1I3_TANCI</name>
<protein>
    <submittedName>
        <fullName evidence="2">Uncharacterized protein</fullName>
    </submittedName>
</protein>
<organism evidence="2">
    <name type="scientific">Tanacetum cinerariifolium</name>
    <name type="common">Dalmatian daisy</name>
    <name type="synonym">Chrysanthemum cinerariifolium</name>
    <dbReference type="NCBI Taxonomy" id="118510"/>
    <lineage>
        <taxon>Eukaryota</taxon>
        <taxon>Viridiplantae</taxon>
        <taxon>Streptophyta</taxon>
        <taxon>Embryophyta</taxon>
        <taxon>Tracheophyta</taxon>
        <taxon>Spermatophyta</taxon>
        <taxon>Magnoliopsida</taxon>
        <taxon>eudicotyledons</taxon>
        <taxon>Gunneridae</taxon>
        <taxon>Pentapetalae</taxon>
        <taxon>asterids</taxon>
        <taxon>campanulids</taxon>
        <taxon>Asterales</taxon>
        <taxon>Asteraceae</taxon>
        <taxon>Asteroideae</taxon>
        <taxon>Anthemideae</taxon>
        <taxon>Anthemidinae</taxon>
        <taxon>Tanacetum</taxon>
    </lineage>
</organism>
<comment type="caution">
    <text evidence="2">The sequence shown here is derived from an EMBL/GenBank/DDBJ whole genome shotgun (WGS) entry which is preliminary data.</text>
</comment>
<evidence type="ECO:0000313" key="2">
    <source>
        <dbReference type="EMBL" id="GEU42622.1"/>
    </source>
</evidence>
<sequence>MRKINFKKAVLQMFKEYDQKLEALTSINVYEVIDKAVQTKVLTEMKKLLPTHVPKALANYGKSRLNNSMLEVMENNQINLFTKPSTDTDDLSQMDLKLKLLKNTSKQVNATHPTHQKLYDTLYESITLDQEALNAQDAKPSFHKRTHNDQDPPNHHEGENMKKRRKDKDELTIADLKGAGLEKLKIQYKNDVELKYHVDKLKSTKPHPSFYNNDFYYMVNFSIGEKYTTSLIKHFAARYHIHGIKDMFPERWSKKIHCYQIEALNGIHHWEDERQDFFKAKINNRSLMKLSEIHKFCDGTLMKIHDNLFEMVNKNQLGHGNIRLKRWYWNDKDIKRSNEMLDKIDQTLKCMEQLRRFEEYVGGCPKTIGPRFYARP</sequence>
<dbReference type="EMBL" id="BKCJ010001595">
    <property type="protein sequence ID" value="GEU42622.1"/>
    <property type="molecule type" value="Genomic_DNA"/>
</dbReference>
<feature type="region of interest" description="Disordered" evidence="1">
    <location>
        <begin position="138"/>
        <end position="169"/>
    </location>
</feature>
<gene>
    <name evidence="2" type="ORF">Tci_014600</name>
</gene>
<reference evidence="2" key="1">
    <citation type="journal article" date="2019" name="Sci. Rep.">
        <title>Draft genome of Tanacetum cinerariifolium, the natural source of mosquito coil.</title>
        <authorList>
            <person name="Yamashiro T."/>
            <person name="Shiraishi A."/>
            <person name="Satake H."/>
            <person name="Nakayama K."/>
        </authorList>
    </citation>
    <scope>NUCLEOTIDE SEQUENCE</scope>
</reference>
<feature type="compositionally biased region" description="Basic and acidic residues" evidence="1">
    <location>
        <begin position="147"/>
        <end position="169"/>
    </location>
</feature>
<dbReference type="AlphaFoldDB" id="A0A6L2K1I3"/>